<dbReference type="KEGG" id="vg:28378460"/>
<name>A0A160DJ17_9CAUD</name>
<proteinExistence type="predicted"/>
<dbReference type="Proteomes" id="UP000201990">
    <property type="component" value="Segment"/>
</dbReference>
<accession>A0A160DJ17</accession>
<dbReference type="GeneID" id="28378460"/>
<evidence type="ECO:0000313" key="2">
    <source>
        <dbReference type="Proteomes" id="UP000201990"/>
    </source>
</evidence>
<sequence length="94" mass="10822">MYKATLHLEYFHNTPDKNELIVETFEDKSSLQVAAWVSRKLGDMLLTWDNGQWMVSTENEPGEMSNTFTRADFTPDDDAYTSISKIVVKAWQEG</sequence>
<organism evidence="1 2">
    <name type="scientific">Gordonia phage KatherineG</name>
    <dbReference type="NCBI Taxonomy" id="1838070"/>
    <lineage>
        <taxon>Viruses</taxon>
        <taxon>Duplodnaviria</taxon>
        <taxon>Heunggongvirae</taxon>
        <taxon>Uroviricota</taxon>
        <taxon>Caudoviricetes</taxon>
        <taxon>Soupsvirus</taxon>
        <taxon>Soupsvirus soups</taxon>
    </lineage>
</organism>
<reference evidence="1 2" key="1">
    <citation type="submission" date="2016-03" db="EMBL/GenBank/DDBJ databases">
        <authorList>
            <person name="Montgomery M.T."/>
            <person name="Guerrero C.A."/>
            <person name="Mavrich T.N."/>
            <person name="Pope W.H."/>
            <person name="Garlena R.A."/>
            <person name="Russell D.A."/>
            <person name="Jacobs-Sera D."/>
            <person name="Hendrix R.W."/>
            <person name="Hatfull G.F."/>
        </authorList>
    </citation>
    <scope>NUCLEOTIDE SEQUENCE [LARGE SCALE GENOMIC DNA]</scope>
</reference>
<gene>
    <name evidence="1" type="primary">101</name>
    <name evidence="1" type="ORF">PBI_KATHERINEG_101</name>
</gene>
<evidence type="ECO:0000313" key="1">
    <source>
        <dbReference type="EMBL" id="ANA87234.1"/>
    </source>
</evidence>
<protein>
    <submittedName>
        <fullName evidence="1">Uncharacterized protein</fullName>
    </submittedName>
</protein>
<dbReference type="EMBL" id="KU998251">
    <property type="protein sequence ID" value="ANA87234.1"/>
    <property type="molecule type" value="Genomic_DNA"/>
</dbReference>
<dbReference type="RefSeq" id="YP_009269121.1">
    <property type="nucleotide sequence ID" value="NC_030695.1"/>
</dbReference>